<evidence type="ECO:0000313" key="14">
    <source>
        <dbReference type="EnsemblMetazoa" id="CLYHEMP012773.1"/>
    </source>
</evidence>
<reference evidence="14" key="1">
    <citation type="submission" date="2021-01" db="UniProtKB">
        <authorList>
            <consortium name="EnsemblMetazoa"/>
        </authorList>
    </citation>
    <scope>IDENTIFICATION</scope>
</reference>
<sequence length="365" mass="40783">MEAPKHIPTEHKDIIHDVSFDYYGKRMATCSSDHTVKIWDLTENGQWKCTADWKTHSGSVWKVTWAHPEFGQVIATCSFDRTAVVWEEQVGEISFPLQSKSKWVQRASLVDSSNSVTDIKFAPKDLGLLLAMCYKDGVFRIYEATDVMNLSHWSVQHVVECKLASASCISWNPSRSIAPMLAVGSDDPSTNVGGKVEIHVLNTNTRKWGKIATLMGVTDAVHDISFAPNVGRSRHLLAIASKEIFIVAIKPIRTPPENTATQAITDKPDIQILATLSDQDSQDRFNSTTQVWRVEWNITGTILASTGDDGRVRLWKGNYMDTWKCLPSWRGDGTTTSILTRPASNSMSQAQNILDMSTQKSYPMY</sequence>
<dbReference type="Gene3D" id="2.130.10.10">
    <property type="entry name" value="YVTN repeat-like/Quinoprotein amine dehydrogenase"/>
    <property type="match status" value="1"/>
</dbReference>
<evidence type="ECO:0000256" key="11">
    <source>
        <dbReference type="ARBA" id="ARBA00023242"/>
    </source>
</evidence>
<dbReference type="GeneID" id="136824585"/>
<dbReference type="Pfam" id="PF00400">
    <property type="entry name" value="WD40"/>
    <property type="match status" value="3"/>
</dbReference>
<evidence type="ECO:0000256" key="4">
    <source>
        <dbReference type="ARBA" id="ARBA00022448"/>
    </source>
</evidence>
<evidence type="ECO:0000256" key="7">
    <source>
        <dbReference type="ARBA" id="ARBA00022737"/>
    </source>
</evidence>
<dbReference type="InterPro" id="IPR019775">
    <property type="entry name" value="WD40_repeat_CS"/>
</dbReference>
<accession>A0A7M5WT69</accession>
<evidence type="ECO:0000313" key="15">
    <source>
        <dbReference type="Proteomes" id="UP000594262"/>
    </source>
</evidence>
<keyword evidence="9" id="KW-0653">Protein transport</keyword>
<feature type="repeat" description="WD" evidence="13">
    <location>
        <begin position="8"/>
        <end position="41"/>
    </location>
</feature>
<dbReference type="SUPFAM" id="SSF50978">
    <property type="entry name" value="WD40 repeat-like"/>
    <property type="match status" value="1"/>
</dbReference>
<dbReference type="GO" id="GO:0015031">
    <property type="term" value="P:protein transport"/>
    <property type="evidence" value="ECO:0007669"/>
    <property type="project" value="UniProtKB-KW"/>
</dbReference>
<evidence type="ECO:0000256" key="2">
    <source>
        <dbReference type="ARBA" id="ARBA00004371"/>
    </source>
</evidence>
<dbReference type="GO" id="GO:0035859">
    <property type="term" value="C:Seh1-associated complex"/>
    <property type="evidence" value="ECO:0007669"/>
    <property type="project" value="TreeGrafter"/>
</dbReference>
<feature type="repeat" description="WD" evidence="13">
    <location>
        <begin position="284"/>
        <end position="316"/>
    </location>
</feature>
<dbReference type="GO" id="GO:0031080">
    <property type="term" value="C:nuclear pore outer ring"/>
    <property type="evidence" value="ECO:0007669"/>
    <property type="project" value="TreeGrafter"/>
</dbReference>
<dbReference type="RefSeq" id="XP_066936669.1">
    <property type="nucleotide sequence ID" value="XM_067080568.1"/>
</dbReference>
<dbReference type="Proteomes" id="UP000594262">
    <property type="component" value="Unplaced"/>
</dbReference>
<evidence type="ECO:0000256" key="9">
    <source>
        <dbReference type="ARBA" id="ARBA00022927"/>
    </source>
</evidence>
<keyword evidence="6" id="KW-0132">Cell division</keyword>
<keyword evidence="7" id="KW-0677">Repeat</keyword>
<dbReference type="GO" id="GO:0034198">
    <property type="term" value="P:cellular response to amino acid starvation"/>
    <property type="evidence" value="ECO:0007669"/>
    <property type="project" value="TreeGrafter"/>
</dbReference>
<comment type="similarity">
    <text evidence="3">Belongs to the WD repeat SEC13 family.</text>
</comment>
<evidence type="ECO:0000256" key="3">
    <source>
        <dbReference type="ARBA" id="ARBA00010102"/>
    </source>
</evidence>
<evidence type="ECO:0000256" key="10">
    <source>
        <dbReference type="ARBA" id="ARBA00023228"/>
    </source>
</evidence>
<evidence type="ECO:0000256" key="1">
    <source>
        <dbReference type="ARBA" id="ARBA00004259"/>
    </source>
</evidence>
<evidence type="ECO:0000256" key="5">
    <source>
        <dbReference type="ARBA" id="ARBA00022574"/>
    </source>
</evidence>
<dbReference type="PROSITE" id="PS00678">
    <property type="entry name" value="WD_REPEATS_1"/>
    <property type="match status" value="1"/>
</dbReference>
<dbReference type="GO" id="GO:0005764">
    <property type="term" value="C:lysosome"/>
    <property type="evidence" value="ECO:0007669"/>
    <property type="project" value="UniProtKB-SubCell"/>
</dbReference>
<keyword evidence="10" id="KW-0458">Lysosome</keyword>
<keyword evidence="5 13" id="KW-0853">WD repeat</keyword>
<dbReference type="SMART" id="SM00320">
    <property type="entry name" value="WD40"/>
    <property type="match status" value="5"/>
</dbReference>
<evidence type="ECO:0000256" key="12">
    <source>
        <dbReference type="ARBA" id="ARBA00023306"/>
    </source>
</evidence>
<dbReference type="PRINTS" id="PR00320">
    <property type="entry name" value="GPROTEINBRPT"/>
</dbReference>
<dbReference type="PANTHER" id="PTHR11024:SF3">
    <property type="entry name" value="NUCLEOPORIN SEH1"/>
    <property type="match status" value="1"/>
</dbReference>
<evidence type="ECO:0000256" key="13">
    <source>
        <dbReference type="PROSITE-ProRule" id="PRU00221"/>
    </source>
</evidence>
<dbReference type="PANTHER" id="PTHR11024">
    <property type="entry name" value="NUCLEAR PORE COMPLEX PROTEIN SEC13 / SEH1 FAMILY MEMBER"/>
    <property type="match status" value="1"/>
</dbReference>
<evidence type="ECO:0008006" key="16">
    <source>
        <dbReference type="Google" id="ProtNLM"/>
    </source>
</evidence>
<keyword evidence="8" id="KW-0498">Mitosis</keyword>
<protein>
    <recommendedName>
        <fullName evidence="16">Nucleoporin SEH1</fullName>
    </recommendedName>
</protein>
<organism evidence="14 15">
    <name type="scientific">Clytia hemisphaerica</name>
    <dbReference type="NCBI Taxonomy" id="252671"/>
    <lineage>
        <taxon>Eukaryota</taxon>
        <taxon>Metazoa</taxon>
        <taxon>Cnidaria</taxon>
        <taxon>Hydrozoa</taxon>
        <taxon>Hydroidolina</taxon>
        <taxon>Leptothecata</taxon>
        <taxon>Obeliida</taxon>
        <taxon>Clytiidae</taxon>
        <taxon>Clytia</taxon>
    </lineage>
</organism>
<dbReference type="GO" id="GO:0051301">
    <property type="term" value="P:cell division"/>
    <property type="evidence" value="ECO:0007669"/>
    <property type="project" value="UniProtKB-KW"/>
</dbReference>
<dbReference type="InterPro" id="IPR037363">
    <property type="entry name" value="Sec13/Seh1_fam"/>
</dbReference>
<dbReference type="FunFam" id="2.130.10.10:FF:000063">
    <property type="entry name" value="SEH1 like nucleoporin"/>
    <property type="match status" value="1"/>
</dbReference>
<dbReference type="GO" id="GO:1904263">
    <property type="term" value="P:positive regulation of TORC1 signaling"/>
    <property type="evidence" value="ECO:0007669"/>
    <property type="project" value="TreeGrafter"/>
</dbReference>
<dbReference type="InterPro" id="IPR001680">
    <property type="entry name" value="WD40_rpt"/>
</dbReference>
<proteinExistence type="inferred from homology"/>
<keyword evidence="15" id="KW-1185">Reference proteome</keyword>
<evidence type="ECO:0000256" key="6">
    <source>
        <dbReference type="ARBA" id="ARBA00022618"/>
    </source>
</evidence>
<dbReference type="InterPro" id="IPR020472">
    <property type="entry name" value="WD40_PAC1"/>
</dbReference>
<evidence type="ECO:0000256" key="8">
    <source>
        <dbReference type="ARBA" id="ARBA00022776"/>
    </source>
</evidence>
<dbReference type="PROSITE" id="PS50082">
    <property type="entry name" value="WD_REPEATS_2"/>
    <property type="match status" value="2"/>
</dbReference>
<dbReference type="AlphaFoldDB" id="A0A7M5WT69"/>
<dbReference type="GO" id="GO:0005198">
    <property type="term" value="F:structural molecule activity"/>
    <property type="evidence" value="ECO:0007669"/>
    <property type="project" value="InterPro"/>
</dbReference>
<keyword evidence="4" id="KW-0813">Transport</keyword>
<name>A0A7M5WT69_9CNID</name>
<dbReference type="EnsemblMetazoa" id="CLYHEMT012773.1">
    <property type="protein sequence ID" value="CLYHEMP012773.1"/>
    <property type="gene ID" value="CLYHEMG012773"/>
</dbReference>
<dbReference type="PROSITE" id="PS50294">
    <property type="entry name" value="WD_REPEATS_REGION"/>
    <property type="match status" value="1"/>
</dbReference>
<comment type="subcellular location">
    <subcellularLocation>
        <location evidence="2">Lysosome</location>
    </subcellularLocation>
    <subcellularLocation>
        <location evidence="1">Nucleus envelope</location>
    </subcellularLocation>
</comment>
<dbReference type="InterPro" id="IPR036322">
    <property type="entry name" value="WD40_repeat_dom_sf"/>
</dbReference>
<dbReference type="OrthoDB" id="364224at2759"/>
<dbReference type="InterPro" id="IPR015943">
    <property type="entry name" value="WD40/YVTN_repeat-like_dom_sf"/>
</dbReference>
<keyword evidence="11" id="KW-0539">Nucleus</keyword>
<keyword evidence="12" id="KW-0131">Cell cycle</keyword>